<reference evidence="2 3" key="1">
    <citation type="submission" date="2023-02" db="EMBL/GenBank/DDBJ databases">
        <title>LHISI_Scaffold_Assembly.</title>
        <authorList>
            <person name="Stuart O.P."/>
            <person name="Cleave R."/>
            <person name="Magrath M.J.L."/>
            <person name="Mikheyev A.S."/>
        </authorList>
    </citation>
    <scope>NUCLEOTIDE SEQUENCE [LARGE SCALE GENOMIC DNA]</scope>
    <source>
        <strain evidence="2">Daus_M_001</strain>
        <tissue evidence="2">Leg muscle</tissue>
    </source>
</reference>
<keyword evidence="3" id="KW-1185">Reference proteome</keyword>
<gene>
    <name evidence="2" type="ORF">PR048_014660</name>
</gene>
<sequence length="802" mass="89667">MTNWKSRSKELCDALLGGYTSLKAEKKDEGLTALRPPNRRGKGITSSQRKEAKINATVGQILSPNLAHPHILAPSIKEVLRPSSSKTKRHSRSRLLLTARPVIESENLPKPPPAYGVNHCQRESNPMIGHQREPHGGANRSSRASCIQFKSYKFCKGRNNFMDETDLTLVADICGFINHPEVPCAIVNTLCKMFRNLVVMVDLHERLTPTGKMFNYWSLALHSARHGQGKRLNRVAKTLSGQGGQRFGNSDECELLCASVVKVYREWTNRTIGSYRHGNCGAPSVIDVRGERRLRRCVKANRKATVEQLPDLNPIEQLWDHLDRRGALQTVWLQIPVETYKSLPDRLTAVRAAKGGLSFSQLGATVAERLARSPPTKANRVQSPAGSPDFRKWESCRTMPLVGRFSRGSPVSPTPSFRCCSIFTSITLIGFHNLATKNASLVFLRQYTGGVPSRLSKCESWKMIHSRWLTTADRILRLYLSTAEPPGWYNPLEPLATLNISDEGIKSLIISGAHFEIGKLLSHSQVGERHVRLVIEASLATHGAEARDGFIRIRIKFRNELPKLNIMMIFFGPRVEPEDDKRNTSPLKSGRKDRDVSSGTGCKSRRTGNGWGCSGKEISFLSLSRSRSTTLRPNFSSLPVVPLYRLNYNKFPRLVDSPHLHLICSGARQRGELTCSLGFTPREFRLPEQCHWSAGFLGDLPFPPQLQCGTAPYSPHFTLIGSEYLNVKSSLNPFTHHLVVKVTAWLKEFCTSEAYKHGSVRGDRDMRINSLTASTNEALIWRAVLPSITHLYENSSCDPTNL</sequence>
<evidence type="ECO:0000313" key="3">
    <source>
        <dbReference type="Proteomes" id="UP001159363"/>
    </source>
</evidence>
<evidence type="ECO:0000256" key="1">
    <source>
        <dbReference type="SAM" id="MobiDB-lite"/>
    </source>
</evidence>
<accession>A0ABQ9HFA1</accession>
<proteinExistence type="predicted"/>
<dbReference type="PANTHER" id="PTHR46409:SF1">
    <property type="entry name" value="HTH PSQ-TYPE DOMAIN-CONTAINING PROTEIN"/>
    <property type="match status" value="1"/>
</dbReference>
<organism evidence="2 3">
    <name type="scientific">Dryococelus australis</name>
    <dbReference type="NCBI Taxonomy" id="614101"/>
    <lineage>
        <taxon>Eukaryota</taxon>
        <taxon>Metazoa</taxon>
        <taxon>Ecdysozoa</taxon>
        <taxon>Arthropoda</taxon>
        <taxon>Hexapoda</taxon>
        <taxon>Insecta</taxon>
        <taxon>Pterygota</taxon>
        <taxon>Neoptera</taxon>
        <taxon>Polyneoptera</taxon>
        <taxon>Phasmatodea</taxon>
        <taxon>Verophasmatodea</taxon>
        <taxon>Anareolatae</taxon>
        <taxon>Phasmatidae</taxon>
        <taxon>Eurycanthinae</taxon>
        <taxon>Dryococelus</taxon>
    </lineage>
</organism>
<protein>
    <submittedName>
        <fullName evidence="2">Uncharacterized protein</fullName>
    </submittedName>
</protein>
<evidence type="ECO:0000313" key="2">
    <source>
        <dbReference type="EMBL" id="KAJ8882846.1"/>
    </source>
</evidence>
<feature type="region of interest" description="Disordered" evidence="1">
    <location>
        <begin position="29"/>
        <end position="50"/>
    </location>
</feature>
<dbReference type="EMBL" id="JARBHB010000005">
    <property type="protein sequence ID" value="KAJ8882846.1"/>
    <property type="molecule type" value="Genomic_DNA"/>
</dbReference>
<comment type="caution">
    <text evidence="2">The sequence shown here is derived from an EMBL/GenBank/DDBJ whole genome shotgun (WGS) entry which is preliminary data.</text>
</comment>
<dbReference type="PANTHER" id="PTHR46409">
    <property type="entry name" value="HTH PSQ-TYPE DOMAIN-CONTAINING PROTEIN"/>
    <property type="match status" value="1"/>
</dbReference>
<feature type="region of interest" description="Disordered" evidence="1">
    <location>
        <begin position="577"/>
        <end position="608"/>
    </location>
</feature>
<dbReference type="Proteomes" id="UP001159363">
    <property type="component" value="Chromosome 4"/>
</dbReference>
<name>A0ABQ9HFA1_9NEOP</name>